<dbReference type="Pfam" id="PF01270">
    <property type="entry name" value="Glyco_hydro_8"/>
    <property type="match status" value="1"/>
</dbReference>
<dbReference type="InterPro" id="IPR012341">
    <property type="entry name" value="6hp_glycosidase-like_sf"/>
</dbReference>
<protein>
    <recommendedName>
        <fullName evidence="3">cellulase</fullName>
        <ecNumber evidence="3">3.2.1.4</ecNumber>
    </recommendedName>
</protein>
<gene>
    <name evidence="8" type="ORF">IWA51_02565</name>
</gene>
<keyword evidence="8" id="KW-0858">Xylan degradation</keyword>
<keyword evidence="7" id="KW-0119">Carbohydrate metabolism</keyword>
<evidence type="ECO:0000256" key="6">
    <source>
        <dbReference type="ARBA" id="ARBA00023295"/>
    </source>
</evidence>
<keyword evidence="6 8" id="KW-0326">Glycosidase</keyword>
<keyword evidence="7" id="KW-0624">Polysaccharide degradation</keyword>
<dbReference type="KEGG" id="tper:IWA51_02565"/>
<dbReference type="InterPro" id="IPR002037">
    <property type="entry name" value="Glyco_hydro_8"/>
</dbReference>
<dbReference type="RefSeq" id="WP_198443030.1">
    <property type="nucleotide sequence ID" value="NZ_CBCSHE010000010.1"/>
</dbReference>
<reference evidence="8 9" key="1">
    <citation type="submission" date="2020-11" db="EMBL/GenBank/DDBJ databases">
        <title>Treponema Peruensis nv. sp., first commensal Treponema isolated from human feces.</title>
        <authorList>
            <person name="Belkhou C."/>
            <person name="Raes J."/>
        </authorList>
    </citation>
    <scope>NUCLEOTIDE SEQUENCE [LARGE SCALE GENOMIC DNA]</scope>
    <source>
        <strain evidence="8 9">RCC2812</strain>
    </source>
</reference>
<evidence type="ECO:0000256" key="7">
    <source>
        <dbReference type="ARBA" id="ARBA00023326"/>
    </source>
</evidence>
<dbReference type="InterPro" id="IPR008928">
    <property type="entry name" value="6-hairpin_glycosidase_sf"/>
</dbReference>
<evidence type="ECO:0000256" key="4">
    <source>
        <dbReference type="ARBA" id="ARBA00022801"/>
    </source>
</evidence>
<dbReference type="GO" id="GO:0030245">
    <property type="term" value="P:cellulose catabolic process"/>
    <property type="evidence" value="ECO:0007669"/>
    <property type="project" value="UniProtKB-KW"/>
</dbReference>
<organism evidence="8 9">
    <name type="scientific">Treponema peruense</name>
    <dbReference type="NCBI Taxonomy" id="2787628"/>
    <lineage>
        <taxon>Bacteria</taxon>
        <taxon>Pseudomonadati</taxon>
        <taxon>Spirochaetota</taxon>
        <taxon>Spirochaetia</taxon>
        <taxon>Spirochaetales</taxon>
        <taxon>Treponemataceae</taxon>
        <taxon>Treponema</taxon>
    </lineage>
</organism>
<evidence type="ECO:0000256" key="3">
    <source>
        <dbReference type="ARBA" id="ARBA00012601"/>
    </source>
</evidence>
<comment type="catalytic activity">
    <reaction evidence="1">
        <text>Endohydrolysis of (1-&gt;4)-beta-D-glucosidic linkages in cellulose, lichenin and cereal beta-D-glucans.</text>
        <dbReference type="EC" id="3.2.1.4"/>
    </reaction>
</comment>
<sequence>MNLLEEYGYSAAQIDERIEQTWKTLFEGNKAQRIYFEAADETGYIYETLFDDVRTESMGFGMMMCVQMDKQQIFDRLWKWTRTYMYISEGELKGYFRFACHTDGTEKYKNPRPDGEETIAAALLFAAHRWGSKDGIFDYEKQALEILHNVIHSKKPLWNKENFLIKNKIDEDLSDISYNMPHLYELFAMFADTADADFWSTAAAASREFIVRCCNKKTGMSPEYVKYNGMPAPLKNHGSYFTHSYIVASNISLYTLWFGDSPDFETIARNLINFFDKKQVSDFMDYKIDGTPRRRHSRHPVALCSAIAQAAIVLERRRTPIENEMREKARAAVERFWNTPLRNGKHRYYDNTQYLLSLLILSGKYMVY</sequence>
<evidence type="ECO:0000313" key="9">
    <source>
        <dbReference type="Proteomes" id="UP000595224"/>
    </source>
</evidence>
<dbReference type="GO" id="GO:0008810">
    <property type="term" value="F:cellulase activity"/>
    <property type="evidence" value="ECO:0007669"/>
    <property type="project" value="UniProtKB-EC"/>
</dbReference>
<keyword evidence="4 8" id="KW-0378">Hydrolase</keyword>
<evidence type="ECO:0000313" key="8">
    <source>
        <dbReference type="EMBL" id="QQA01516.1"/>
    </source>
</evidence>
<keyword evidence="9" id="KW-1185">Reference proteome</keyword>
<comment type="similarity">
    <text evidence="2">Belongs to the glycosyl hydrolase 8 (cellulase D) family.</text>
</comment>
<dbReference type="SUPFAM" id="SSF48208">
    <property type="entry name" value="Six-hairpin glycosidases"/>
    <property type="match status" value="1"/>
</dbReference>
<keyword evidence="5" id="KW-0136">Cellulose degradation</keyword>
<dbReference type="Proteomes" id="UP000595224">
    <property type="component" value="Chromosome"/>
</dbReference>
<dbReference type="AlphaFoldDB" id="A0A7T3RE88"/>
<proteinExistence type="inferred from homology"/>
<evidence type="ECO:0000256" key="2">
    <source>
        <dbReference type="ARBA" id="ARBA00009209"/>
    </source>
</evidence>
<name>A0A7T3RE88_9SPIR</name>
<dbReference type="GO" id="GO:0045493">
    <property type="term" value="P:xylan catabolic process"/>
    <property type="evidence" value="ECO:0007669"/>
    <property type="project" value="UniProtKB-KW"/>
</dbReference>
<dbReference type="PRINTS" id="PR00735">
    <property type="entry name" value="GLHYDRLASE8"/>
</dbReference>
<dbReference type="EC" id="3.2.1.4" evidence="3"/>
<evidence type="ECO:0000256" key="1">
    <source>
        <dbReference type="ARBA" id="ARBA00000966"/>
    </source>
</evidence>
<evidence type="ECO:0000256" key="5">
    <source>
        <dbReference type="ARBA" id="ARBA00023001"/>
    </source>
</evidence>
<accession>A0A7T3RE88</accession>
<dbReference type="Gene3D" id="1.50.10.10">
    <property type="match status" value="1"/>
</dbReference>
<dbReference type="EMBL" id="CP064936">
    <property type="protein sequence ID" value="QQA01516.1"/>
    <property type="molecule type" value="Genomic_DNA"/>
</dbReference>